<comment type="caution">
    <text evidence="2">The sequence shown here is derived from an EMBL/GenBank/DDBJ whole genome shotgun (WGS) entry which is preliminary data.</text>
</comment>
<dbReference type="PANTHER" id="PTHR15576:SF1">
    <property type="entry name" value="RIBITOL-5-PHOSPHATE XYLOSYLTRANSFERASE 1"/>
    <property type="match status" value="1"/>
</dbReference>
<evidence type="ECO:0000313" key="2">
    <source>
        <dbReference type="EMBL" id="KAL3771951.1"/>
    </source>
</evidence>
<dbReference type="Pfam" id="PF24785">
    <property type="entry name" value="RXYLT1_C"/>
    <property type="match status" value="1"/>
</dbReference>
<proteinExistence type="predicted"/>
<protein>
    <recommendedName>
        <fullName evidence="1">RXYLT1 C-terminal domain-containing protein</fullName>
    </recommendedName>
</protein>
<organism evidence="2 3">
    <name type="scientific">Discostella pseudostelligera</name>
    <dbReference type="NCBI Taxonomy" id="259834"/>
    <lineage>
        <taxon>Eukaryota</taxon>
        <taxon>Sar</taxon>
        <taxon>Stramenopiles</taxon>
        <taxon>Ochrophyta</taxon>
        <taxon>Bacillariophyta</taxon>
        <taxon>Coscinodiscophyceae</taxon>
        <taxon>Thalassiosirophycidae</taxon>
        <taxon>Stephanodiscales</taxon>
        <taxon>Stephanodiscaceae</taxon>
        <taxon>Discostella</taxon>
    </lineage>
</organism>
<dbReference type="InterPro" id="IPR055286">
    <property type="entry name" value="RXYLT1-like"/>
</dbReference>
<keyword evidence="3" id="KW-1185">Reference proteome</keyword>
<evidence type="ECO:0000313" key="3">
    <source>
        <dbReference type="Proteomes" id="UP001530293"/>
    </source>
</evidence>
<dbReference type="Proteomes" id="UP001530293">
    <property type="component" value="Unassembled WGS sequence"/>
</dbReference>
<dbReference type="EMBL" id="JALLBG020000018">
    <property type="protein sequence ID" value="KAL3771951.1"/>
    <property type="molecule type" value="Genomic_DNA"/>
</dbReference>
<dbReference type="AlphaFoldDB" id="A0ABD3NCC1"/>
<sequence length="248" mass="27989">MIEGDEMCSRKDYDARQYYSADIPDNGYLPLGPRLDSWSALQLMQQSPEFIMKPPSSRRYAFNAIFSKGTGEGRRHLANHVLGMPAANLTMPIYTSVSRKWSSLTEVDTVDTGIANKLNPHSYMEVLLDSIFTLSPAGHNPECFRMFEAVEAGSIPVLVKEDLFVSASGACLEPLKHWRDAPILVLDSWDDLYPTVVRLLGDMAALDKVQRDLRSWYEGYMRKVVREFEDFMMKPVELNTSSASSTSM</sequence>
<accession>A0ABD3NCC1</accession>
<dbReference type="PANTHER" id="PTHR15576">
    <property type="entry name" value="RIBITOL-5-PHOSPHATE XYLOSYLTRANSFERASE 1"/>
    <property type="match status" value="1"/>
</dbReference>
<reference evidence="2 3" key="1">
    <citation type="submission" date="2024-10" db="EMBL/GenBank/DDBJ databases">
        <title>Updated reference genomes for cyclostephanoid diatoms.</title>
        <authorList>
            <person name="Roberts W.R."/>
            <person name="Alverson A.J."/>
        </authorList>
    </citation>
    <scope>NUCLEOTIDE SEQUENCE [LARGE SCALE GENOMIC DNA]</scope>
    <source>
        <strain evidence="2 3">AJA232-27</strain>
    </source>
</reference>
<dbReference type="InterPro" id="IPR057538">
    <property type="entry name" value="RXYLT1_C"/>
</dbReference>
<name>A0ABD3NCC1_9STRA</name>
<feature type="domain" description="RXYLT1 C-terminal" evidence="1">
    <location>
        <begin position="120"/>
        <end position="230"/>
    </location>
</feature>
<evidence type="ECO:0000259" key="1">
    <source>
        <dbReference type="Pfam" id="PF24785"/>
    </source>
</evidence>
<gene>
    <name evidence="2" type="ORF">ACHAWU_009374</name>
</gene>